<evidence type="ECO:0000256" key="3">
    <source>
        <dbReference type="ARBA" id="ARBA00022989"/>
    </source>
</evidence>
<evidence type="ECO:0000256" key="4">
    <source>
        <dbReference type="ARBA" id="ARBA00023136"/>
    </source>
</evidence>
<keyword evidence="2 6" id="KW-0812">Transmembrane</keyword>
<feature type="transmembrane region" description="Helical" evidence="6">
    <location>
        <begin position="146"/>
        <end position="163"/>
    </location>
</feature>
<feature type="region of interest" description="Disordered" evidence="5">
    <location>
        <begin position="1"/>
        <end position="43"/>
    </location>
</feature>
<dbReference type="Proteomes" id="UP001178507">
    <property type="component" value="Unassembled WGS sequence"/>
</dbReference>
<dbReference type="InterPro" id="IPR027359">
    <property type="entry name" value="Volt_channel_dom_sf"/>
</dbReference>
<keyword evidence="3 6" id="KW-1133">Transmembrane helix</keyword>
<keyword evidence="9" id="KW-1185">Reference proteome</keyword>
<sequence>MSGSPKLSMKEDDGLPSTEGDDSEGSQHSGDWNNRNSTSSKRVTSPITLGSEFILSKAHTVLVEAERGPKRYVSAVLRHPITGNCLGLLTLFDAYLSCADIDRRAAGFEEPDWLSWAMDLCLLAYSLEYCMWCYVKGLRVLRDKMLVVDLLIILCGIAELLMSRVMDGLMIENFNLLRMFRIARIIRLLKLFRRFSYLKELRKLLTMATTCMRTLCWSFIFCFMVMTIWAMLLVDLVQPLILKLHEETHVFMDCEQCLRAASSVMDANLLLFKTVIAGDSWGTIAIPVIE</sequence>
<comment type="caution">
    <text evidence="8">The sequence shown here is derived from an EMBL/GenBank/DDBJ whole genome shotgun (WGS) entry which is preliminary data.</text>
</comment>
<evidence type="ECO:0000256" key="2">
    <source>
        <dbReference type="ARBA" id="ARBA00022692"/>
    </source>
</evidence>
<reference evidence="8" key="1">
    <citation type="submission" date="2023-08" db="EMBL/GenBank/DDBJ databases">
        <authorList>
            <person name="Chen Y."/>
            <person name="Shah S."/>
            <person name="Dougan E. K."/>
            <person name="Thang M."/>
            <person name="Chan C."/>
        </authorList>
    </citation>
    <scope>NUCLEOTIDE SEQUENCE</scope>
</reference>
<accession>A0AA36MPF1</accession>
<dbReference type="Gene3D" id="1.20.120.350">
    <property type="entry name" value="Voltage-gated potassium channels. Chain C"/>
    <property type="match status" value="1"/>
</dbReference>
<feature type="compositionally biased region" description="Polar residues" evidence="5">
    <location>
        <begin position="26"/>
        <end position="43"/>
    </location>
</feature>
<name>A0AA36MPF1_9DINO</name>
<proteinExistence type="predicted"/>
<keyword evidence="4 6" id="KW-0472">Membrane</keyword>
<feature type="domain" description="Ion transport" evidence="7">
    <location>
        <begin position="89"/>
        <end position="285"/>
    </location>
</feature>
<organism evidence="8 9">
    <name type="scientific">Effrenium voratum</name>
    <dbReference type="NCBI Taxonomy" id="2562239"/>
    <lineage>
        <taxon>Eukaryota</taxon>
        <taxon>Sar</taxon>
        <taxon>Alveolata</taxon>
        <taxon>Dinophyceae</taxon>
        <taxon>Suessiales</taxon>
        <taxon>Symbiodiniaceae</taxon>
        <taxon>Effrenium</taxon>
    </lineage>
</organism>
<evidence type="ECO:0000313" key="8">
    <source>
        <dbReference type="EMBL" id="CAJ1380385.1"/>
    </source>
</evidence>
<evidence type="ECO:0000256" key="5">
    <source>
        <dbReference type="SAM" id="MobiDB-lite"/>
    </source>
</evidence>
<dbReference type="InterPro" id="IPR005821">
    <property type="entry name" value="Ion_trans_dom"/>
</dbReference>
<feature type="transmembrane region" description="Helical" evidence="6">
    <location>
        <begin position="214"/>
        <end position="234"/>
    </location>
</feature>
<comment type="subcellular location">
    <subcellularLocation>
        <location evidence="1">Membrane</location>
        <topology evidence="1">Multi-pass membrane protein</topology>
    </subcellularLocation>
</comment>
<evidence type="ECO:0000313" key="9">
    <source>
        <dbReference type="Proteomes" id="UP001178507"/>
    </source>
</evidence>
<dbReference type="EMBL" id="CAUJNA010000706">
    <property type="protein sequence ID" value="CAJ1380385.1"/>
    <property type="molecule type" value="Genomic_DNA"/>
</dbReference>
<feature type="non-terminal residue" evidence="8">
    <location>
        <position position="290"/>
    </location>
</feature>
<gene>
    <name evidence="8" type="ORF">EVOR1521_LOCUS8336</name>
</gene>
<dbReference type="GO" id="GO:0005216">
    <property type="term" value="F:monoatomic ion channel activity"/>
    <property type="evidence" value="ECO:0007669"/>
    <property type="project" value="InterPro"/>
</dbReference>
<dbReference type="AlphaFoldDB" id="A0AA36MPF1"/>
<evidence type="ECO:0000259" key="7">
    <source>
        <dbReference type="Pfam" id="PF00520"/>
    </source>
</evidence>
<dbReference type="SUPFAM" id="SSF81324">
    <property type="entry name" value="Voltage-gated potassium channels"/>
    <property type="match status" value="1"/>
</dbReference>
<feature type="transmembrane region" description="Helical" evidence="6">
    <location>
        <begin position="113"/>
        <end position="134"/>
    </location>
</feature>
<protein>
    <recommendedName>
        <fullName evidence="7">Ion transport domain-containing protein</fullName>
    </recommendedName>
</protein>
<dbReference type="Pfam" id="PF00520">
    <property type="entry name" value="Ion_trans"/>
    <property type="match status" value="1"/>
</dbReference>
<dbReference type="GO" id="GO:0016020">
    <property type="term" value="C:membrane"/>
    <property type="evidence" value="ECO:0007669"/>
    <property type="project" value="UniProtKB-SubCell"/>
</dbReference>
<evidence type="ECO:0000256" key="6">
    <source>
        <dbReference type="SAM" id="Phobius"/>
    </source>
</evidence>
<evidence type="ECO:0000256" key="1">
    <source>
        <dbReference type="ARBA" id="ARBA00004141"/>
    </source>
</evidence>